<dbReference type="CDD" id="cd00067">
    <property type="entry name" value="GAL4"/>
    <property type="match status" value="1"/>
</dbReference>
<feature type="domain" description="Zn(2)-C6 fungal-type" evidence="4">
    <location>
        <begin position="27"/>
        <end position="56"/>
    </location>
</feature>
<proteinExistence type="predicted"/>
<organism evidence="5 6">
    <name type="scientific">Colletotrichum chrysophilum</name>
    <dbReference type="NCBI Taxonomy" id="1836956"/>
    <lineage>
        <taxon>Eukaryota</taxon>
        <taxon>Fungi</taxon>
        <taxon>Dikarya</taxon>
        <taxon>Ascomycota</taxon>
        <taxon>Pezizomycotina</taxon>
        <taxon>Sordariomycetes</taxon>
        <taxon>Hypocreomycetidae</taxon>
        <taxon>Glomerellales</taxon>
        <taxon>Glomerellaceae</taxon>
        <taxon>Colletotrichum</taxon>
        <taxon>Colletotrichum gloeosporioides species complex</taxon>
    </lineage>
</organism>
<dbReference type="InterPro" id="IPR001138">
    <property type="entry name" value="Zn2Cys6_DnaBD"/>
</dbReference>
<dbReference type="PROSITE" id="PS00061">
    <property type="entry name" value="ADH_SHORT"/>
    <property type="match status" value="1"/>
</dbReference>
<evidence type="ECO:0000259" key="4">
    <source>
        <dbReference type="PROSITE" id="PS50048"/>
    </source>
</evidence>
<dbReference type="FunFam" id="3.40.50.720:FF:000084">
    <property type="entry name" value="Short-chain dehydrogenase reductase"/>
    <property type="match status" value="1"/>
</dbReference>
<evidence type="ECO:0000256" key="3">
    <source>
        <dbReference type="SAM" id="MobiDB-lite"/>
    </source>
</evidence>
<dbReference type="Pfam" id="PF00172">
    <property type="entry name" value="Zn_clus"/>
    <property type="match status" value="1"/>
</dbReference>
<sequence>MMAATSRNPRASRLIDTEARRSRSFGGCGTCRNRRMKCDEGRPTCSMCEASGLTCSGYEKNIFFDFEDIPSSGMSRFRRPLLTEEERESMSEKLTSSVPPALTLWHIAQMEDECERLPASQNIEISRGPFGVFRIPQSPAKPVKDLPMSSPESDFSVVATAESTQGIFEDIPEEADEEFLAPPEDPPLTKIPSPLGPGLERLGQRQLSPMTEWWNMNEWWNMSDLPSVGNWWDTPVDLDRVRDITDITFSGLQQSPRALITPQDTCLSNVFQETQAQQLATPESSSIPPTIDCNVPHDAVFLLKHYSTTVLRGFTPFRHSKTPWHILFIPYVKSCLAALTLGENMDHASLTAFYGTLAISASSLGGISNSRKWSEQAKSYKQRARQHVRLMLQTAYNVPKTAKYKSILIAILTMVQISSVSGNRDQAECYLLEAEKFIRVKGLNRKKSRKVRLLHHCYAFERLLHESTFPGSIQSEHRKHVRKAIEASNASSYSLDSLSFRLTEWVNLDQEMQRIKDQDVGENDLHLQIPGIWTATLYPEIFGIPEIHVFLLSLVIRLGRAKDDEMFSDATGLKEFMSRAKSVEKCIHQLKRKPSHVVADGLITDPELQHCQQLLDNLAQAMQLALAIYFYRKVYDVEADMLQDKVIGVRDCLLRFEATESEMGYGSARLVWPAFIAASEAEDPEVRMSFSQWFKDWARRSGLQIFSDSLADIERRWEGKRGSEAAKVAVTGAGSGMGLATAQLLAERGAKISLADINESSLKEAVASLPDSDSHIYEVVDVRDGEAVDKWIQNTVKKYGKLDGAVNMAGVITHATPVAELTDKDWDFVFAVNAKGVFNCIRSQLKAMSAGASIVSAASTFGQFGAPGNAAYCASKAAVINLSRTAAKENQNIRVNCVSPGSVNTPLSRGENPEDVKRGLQVTAQKRRAEPIEIARVIAFLLSDEASFVTGAVYNVDGGWPPEATVETLAGRELASQGVIAKISIRMLQTPMSMHRKSLLRGQRRNAWSKSENCVADWDAAGWQAIWRQLVDDARLIMEACDVILTGPTRMSGTITPPVASAEDGILFNGVGDYGHDAFVLSKQNSAGSVGTARKPYDSVVCCVLLRAYRLSPRNIKIDPDGRWDDELWKHVRELYQTLWQGDHVDCPPWWNASRRAPNLGRTQTSWHLDSVPKQYKPMSTSTERRRRPSRPSTMMGANSDFIKRWLHACEDNPDHESCYEGHLEWQDFSGVQFRVIDVYKRCIVGLPKGCTFAALSYVWGGIEQPKLTTANIQSLSQEGGLGNIWDQIPATIMDAMFLCEKIGERYLWVDALCILQDSTRDTRLQILRMRRVYSAARFTIAAVSAPDADEGLLPNPVSGAPATICHSVDELDSLLESSPWGSRGWCYQERALSHRAVLFTTSGILMQCQKAVVSTDGICLQMGDTKTASSSSRTVGGLLTIPQGGGLEYFVSAVEHYSKCSFTDNSDKISAFQAVFQRYEGMMDGQQSVFHYGLPTCAFDQAFCWRTELHHPELRNPHFPSWSWLGWDCGVTFDRDLPKTARTNQMAGGGYDGGIPRLKAAHSGHRARKPCQLAEFGFPTSFSSSFYNIPFLSLLASTTDLFIAFTPGRQMESNGLYAVFPTHCSHMIVPSVSARLLSNSNQTEVRHDAAEHDAHGDCEAKRPLGYMWLDRAWRESQPEEYFMEFMALSGHPEPEHQSQWLITKLMCLLGRDGLGRYGRVDVSFMTASAQDLGS</sequence>
<dbReference type="InterPro" id="IPR010730">
    <property type="entry name" value="HET"/>
</dbReference>
<dbReference type="PANTHER" id="PTHR33112:SF12">
    <property type="entry name" value="HETEROKARYON INCOMPATIBILITY DOMAIN-CONTAINING PROTEIN"/>
    <property type="match status" value="1"/>
</dbReference>
<comment type="caution">
    <text evidence="5">The sequence shown here is derived from an EMBL/GenBank/DDBJ whole genome shotgun (WGS) entry which is preliminary data.</text>
</comment>
<dbReference type="InterPro" id="IPR036291">
    <property type="entry name" value="NAD(P)-bd_dom_sf"/>
</dbReference>
<dbReference type="Pfam" id="PF06985">
    <property type="entry name" value="HET"/>
    <property type="match status" value="1"/>
</dbReference>
<dbReference type="CDD" id="cd05233">
    <property type="entry name" value="SDR_c"/>
    <property type="match status" value="1"/>
</dbReference>
<keyword evidence="2" id="KW-0539">Nucleus</keyword>
<keyword evidence="6" id="KW-1185">Reference proteome</keyword>
<dbReference type="InterPro" id="IPR036864">
    <property type="entry name" value="Zn2-C6_fun-type_DNA-bd_sf"/>
</dbReference>
<reference evidence="5" key="1">
    <citation type="submission" date="2023-01" db="EMBL/GenBank/DDBJ databases">
        <title>Colletotrichum chrysophilum M932 genome sequence.</title>
        <authorList>
            <person name="Baroncelli R."/>
        </authorList>
    </citation>
    <scope>NUCLEOTIDE SEQUENCE</scope>
    <source>
        <strain evidence="5">M932</strain>
    </source>
</reference>
<dbReference type="Pfam" id="PF13561">
    <property type="entry name" value="adh_short_C2"/>
    <property type="match status" value="1"/>
</dbReference>
<accession>A0AAD9A2Y3</accession>
<evidence type="ECO:0000313" key="5">
    <source>
        <dbReference type="EMBL" id="KAK1840491.1"/>
    </source>
</evidence>
<dbReference type="Proteomes" id="UP001243330">
    <property type="component" value="Unassembled WGS sequence"/>
</dbReference>
<dbReference type="Gene3D" id="4.10.240.10">
    <property type="entry name" value="Zn(2)-C6 fungal-type DNA-binding domain"/>
    <property type="match status" value="1"/>
</dbReference>
<dbReference type="EMBL" id="JAQOWY010000557">
    <property type="protein sequence ID" value="KAK1840491.1"/>
    <property type="molecule type" value="Genomic_DNA"/>
</dbReference>
<dbReference type="GO" id="GO:0000981">
    <property type="term" value="F:DNA-binding transcription factor activity, RNA polymerase II-specific"/>
    <property type="evidence" value="ECO:0007669"/>
    <property type="project" value="InterPro"/>
</dbReference>
<dbReference type="InterPro" id="IPR002347">
    <property type="entry name" value="SDR_fam"/>
</dbReference>
<feature type="region of interest" description="Disordered" evidence="3">
    <location>
        <begin position="1175"/>
        <end position="1195"/>
    </location>
</feature>
<name>A0AAD9A2Y3_9PEZI</name>
<dbReference type="InterPro" id="IPR020904">
    <property type="entry name" value="Sc_DH/Rdtase_CS"/>
</dbReference>
<dbReference type="SUPFAM" id="SSF57701">
    <property type="entry name" value="Zn2/Cys6 DNA-binding domain"/>
    <property type="match status" value="1"/>
</dbReference>
<dbReference type="Gene3D" id="3.40.50.720">
    <property type="entry name" value="NAD(P)-binding Rossmann-like Domain"/>
    <property type="match status" value="1"/>
</dbReference>
<evidence type="ECO:0000313" key="6">
    <source>
        <dbReference type="Proteomes" id="UP001243330"/>
    </source>
</evidence>
<dbReference type="PANTHER" id="PTHR33112">
    <property type="entry name" value="DOMAIN PROTEIN, PUTATIVE-RELATED"/>
    <property type="match status" value="1"/>
</dbReference>
<gene>
    <name evidence="5" type="ORF">CCHR01_16893</name>
</gene>
<evidence type="ECO:0000256" key="1">
    <source>
        <dbReference type="ARBA" id="ARBA00022857"/>
    </source>
</evidence>
<dbReference type="PRINTS" id="PR00081">
    <property type="entry name" value="GDHRDH"/>
</dbReference>
<dbReference type="InterPro" id="IPR021858">
    <property type="entry name" value="Fun_TF"/>
</dbReference>
<keyword evidence="1" id="KW-0521">NADP</keyword>
<evidence type="ECO:0000256" key="2">
    <source>
        <dbReference type="ARBA" id="ARBA00023242"/>
    </source>
</evidence>
<dbReference type="SUPFAM" id="SSF51735">
    <property type="entry name" value="NAD(P)-binding Rossmann-fold domains"/>
    <property type="match status" value="1"/>
</dbReference>
<protein>
    <recommendedName>
        <fullName evidence="4">Zn(2)-C6 fungal-type domain-containing protein</fullName>
    </recommendedName>
</protein>
<dbReference type="Pfam" id="PF11951">
    <property type="entry name" value="Fungal_trans_2"/>
    <property type="match status" value="1"/>
</dbReference>
<dbReference type="PROSITE" id="PS50048">
    <property type="entry name" value="ZN2_CY6_FUNGAL_2"/>
    <property type="match status" value="1"/>
</dbReference>
<dbReference type="GO" id="GO:0008270">
    <property type="term" value="F:zinc ion binding"/>
    <property type="evidence" value="ECO:0007669"/>
    <property type="project" value="InterPro"/>
</dbReference>
<dbReference type="SMART" id="SM00066">
    <property type="entry name" value="GAL4"/>
    <property type="match status" value="1"/>
</dbReference>
<dbReference type="PROSITE" id="PS00463">
    <property type="entry name" value="ZN2_CY6_FUNGAL_1"/>
    <property type="match status" value="1"/>
</dbReference>